<dbReference type="InterPro" id="IPR000467">
    <property type="entry name" value="G_patch_dom"/>
</dbReference>
<evidence type="ECO:0000256" key="1">
    <source>
        <dbReference type="SAM" id="MobiDB-lite"/>
    </source>
</evidence>
<dbReference type="EMBL" id="JAUJLE010000045">
    <property type="protein sequence ID" value="KAK0997637.1"/>
    <property type="molecule type" value="Genomic_DNA"/>
</dbReference>
<dbReference type="GO" id="GO:0003846">
    <property type="term" value="F:2-acylglycerol O-acyltransferase activity"/>
    <property type="evidence" value="ECO:0007669"/>
    <property type="project" value="UniProtKB-EC"/>
</dbReference>
<feature type="compositionally biased region" description="Basic and acidic residues" evidence="1">
    <location>
        <begin position="241"/>
        <end position="271"/>
    </location>
</feature>
<reference evidence="3" key="1">
    <citation type="submission" date="2023-06" db="EMBL/GenBank/DDBJ databases">
        <title>Black Yeasts Isolated from many extreme environments.</title>
        <authorList>
            <person name="Coleine C."/>
            <person name="Stajich J.E."/>
            <person name="Selbmann L."/>
        </authorList>
    </citation>
    <scope>NUCLEOTIDE SEQUENCE</scope>
    <source>
        <strain evidence="3">CCFEE 5200</strain>
    </source>
</reference>
<keyword evidence="3" id="KW-0808">Transferase</keyword>
<accession>A0AAN6KR52</accession>
<feature type="region of interest" description="Disordered" evidence="1">
    <location>
        <begin position="221"/>
        <end position="297"/>
    </location>
</feature>
<name>A0AAN6KR52_9PEZI</name>
<protein>
    <submittedName>
        <fullName evidence="3">Telomerase inhibitor</fullName>
        <ecNumber evidence="3">2.3.1.22</ecNumber>
    </submittedName>
</protein>
<dbReference type="GO" id="GO:0003676">
    <property type="term" value="F:nucleic acid binding"/>
    <property type="evidence" value="ECO:0007669"/>
    <property type="project" value="InterPro"/>
</dbReference>
<sequence>MGLGAPKRREKLSHDPNNTAWTRATDNYGHRILASQGWKTGDYLGAENAPHADHYTAANASHVRVLLREDNLGLGAKVGGKANAETFGLSTLSSIFGRLNGKSEGDVEKLERGLRDAELRSYQAEKHGYMNFVRGGLLVGDKIEEVQDTKVVVKTVDVEVGKASKKRKAGKDAPEVETEDGSKEKRKKQKSAARDEAPVNLEGVAKETAILIAETASASDPVALGDDDREKAAKRQRKAQRRAERETREPGTDISKDDKARLKLEKRARKEERRKRKEEKRALKAAEPSSDSDSTTTAVTTAILTPISSGLTSGVSTPIQATPAFAGGRHAIRQRYIMQKRMASMDPRALNEILMIKAQV</sequence>
<feature type="region of interest" description="Disordered" evidence="1">
    <location>
        <begin position="163"/>
        <end position="200"/>
    </location>
</feature>
<gene>
    <name evidence="3" type="primary">PXR1_2</name>
    <name evidence="3" type="ORF">LTR91_006604</name>
</gene>
<evidence type="ECO:0000259" key="2">
    <source>
        <dbReference type="PROSITE" id="PS50174"/>
    </source>
</evidence>
<evidence type="ECO:0000313" key="4">
    <source>
        <dbReference type="Proteomes" id="UP001175353"/>
    </source>
</evidence>
<dbReference type="AlphaFoldDB" id="A0AAN6KR52"/>
<organism evidence="3 4">
    <name type="scientific">Friedmanniomyces endolithicus</name>
    <dbReference type="NCBI Taxonomy" id="329885"/>
    <lineage>
        <taxon>Eukaryota</taxon>
        <taxon>Fungi</taxon>
        <taxon>Dikarya</taxon>
        <taxon>Ascomycota</taxon>
        <taxon>Pezizomycotina</taxon>
        <taxon>Dothideomycetes</taxon>
        <taxon>Dothideomycetidae</taxon>
        <taxon>Mycosphaerellales</taxon>
        <taxon>Teratosphaeriaceae</taxon>
        <taxon>Friedmanniomyces</taxon>
    </lineage>
</organism>
<feature type="region of interest" description="Disordered" evidence="1">
    <location>
        <begin position="1"/>
        <end position="20"/>
    </location>
</feature>
<keyword evidence="4" id="KW-1185">Reference proteome</keyword>
<feature type="compositionally biased region" description="Basic residues" evidence="1">
    <location>
        <begin position="1"/>
        <end position="11"/>
    </location>
</feature>
<feature type="domain" description="G-patch" evidence="2">
    <location>
        <begin position="25"/>
        <end position="79"/>
    </location>
</feature>
<dbReference type="EC" id="2.3.1.22" evidence="3"/>
<keyword evidence="3" id="KW-0012">Acyltransferase</keyword>
<dbReference type="Proteomes" id="UP001175353">
    <property type="component" value="Unassembled WGS sequence"/>
</dbReference>
<comment type="caution">
    <text evidence="3">The sequence shown here is derived from an EMBL/GenBank/DDBJ whole genome shotgun (WGS) entry which is preliminary data.</text>
</comment>
<evidence type="ECO:0000313" key="3">
    <source>
        <dbReference type="EMBL" id="KAK0997637.1"/>
    </source>
</evidence>
<feature type="compositionally biased region" description="Low complexity" evidence="1">
    <location>
        <begin position="285"/>
        <end position="297"/>
    </location>
</feature>
<proteinExistence type="predicted"/>
<dbReference type="PROSITE" id="PS50174">
    <property type="entry name" value="G_PATCH"/>
    <property type="match status" value="1"/>
</dbReference>